<dbReference type="GeneID" id="19207863"/>
<proteinExistence type="predicted"/>
<keyword evidence="2" id="KW-1185">Reference proteome</keyword>
<protein>
    <recommendedName>
        <fullName evidence="3">Actin-like ATPase domain-containing protein</fullName>
    </recommendedName>
</protein>
<dbReference type="AlphaFoldDB" id="A0A5M3MPQ4"/>
<dbReference type="CDD" id="cd10170">
    <property type="entry name" value="ASKHA_NBD_HSP70"/>
    <property type="match status" value="1"/>
</dbReference>
<gene>
    <name evidence="1" type="ORF">CONPUDRAFT_57308</name>
</gene>
<comment type="caution">
    <text evidence="1">The sequence shown here is derived from an EMBL/GenBank/DDBJ whole genome shotgun (WGS) entry which is preliminary data.</text>
</comment>
<dbReference type="PANTHER" id="PTHR14187:SF5">
    <property type="entry name" value="HEAT SHOCK 70 KDA PROTEIN 12A"/>
    <property type="match status" value="1"/>
</dbReference>
<evidence type="ECO:0000313" key="1">
    <source>
        <dbReference type="EMBL" id="EIW80684.1"/>
    </source>
</evidence>
<accession>A0A5M3MPQ4</accession>
<dbReference type="Gene3D" id="3.30.420.40">
    <property type="match status" value="1"/>
</dbReference>
<reference evidence="2" key="1">
    <citation type="journal article" date="2012" name="Science">
        <title>The Paleozoic origin of enzymatic lignin decomposition reconstructed from 31 fungal genomes.</title>
        <authorList>
            <person name="Floudas D."/>
            <person name="Binder M."/>
            <person name="Riley R."/>
            <person name="Barry K."/>
            <person name="Blanchette R.A."/>
            <person name="Henrissat B."/>
            <person name="Martinez A.T."/>
            <person name="Otillar R."/>
            <person name="Spatafora J.W."/>
            <person name="Yadav J.S."/>
            <person name="Aerts A."/>
            <person name="Benoit I."/>
            <person name="Boyd A."/>
            <person name="Carlson A."/>
            <person name="Copeland A."/>
            <person name="Coutinho P.M."/>
            <person name="de Vries R.P."/>
            <person name="Ferreira P."/>
            <person name="Findley K."/>
            <person name="Foster B."/>
            <person name="Gaskell J."/>
            <person name="Glotzer D."/>
            <person name="Gorecki P."/>
            <person name="Heitman J."/>
            <person name="Hesse C."/>
            <person name="Hori C."/>
            <person name="Igarashi K."/>
            <person name="Jurgens J.A."/>
            <person name="Kallen N."/>
            <person name="Kersten P."/>
            <person name="Kohler A."/>
            <person name="Kuees U."/>
            <person name="Kumar T.K.A."/>
            <person name="Kuo A."/>
            <person name="LaButti K."/>
            <person name="Larrondo L.F."/>
            <person name="Lindquist E."/>
            <person name="Ling A."/>
            <person name="Lombard V."/>
            <person name="Lucas S."/>
            <person name="Lundell T."/>
            <person name="Martin R."/>
            <person name="McLaughlin D.J."/>
            <person name="Morgenstern I."/>
            <person name="Morin E."/>
            <person name="Murat C."/>
            <person name="Nagy L.G."/>
            <person name="Nolan M."/>
            <person name="Ohm R.A."/>
            <person name="Patyshakuliyeva A."/>
            <person name="Rokas A."/>
            <person name="Ruiz-Duenas F.J."/>
            <person name="Sabat G."/>
            <person name="Salamov A."/>
            <person name="Samejima M."/>
            <person name="Schmutz J."/>
            <person name="Slot J.C."/>
            <person name="St John F."/>
            <person name="Stenlid J."/>
            <person name="Sun H."/>
            <person name="Sun S."/>
            <person name="Syed K."/>
            <person name="Tsang A."/>
            <person name="Wiebenga A."/>
            <person name="Young D."/>
            <person name="Pisabarro A."/>
            <person name="Eastwood D.C."/>
            <person name="Martin F."/>
            <person name="Cullen D."/>
            <person name="Grigoriev I.V."/>
            <person name="Hibbett D.S."/>
        </authorList>
    </citation>
    <scope>NUCLEOTIDE SEQUENCE [LARGE SCALE GENOMIC DNA]</scope>
    <source>
        <strain evidence="2">RWD-64-598 SS2</strain>
    </source>
</reference>
<dbReference type="Proteomes" id="UP000053558">
    <property type="component" value="Unassembled WGS sequence"/>
</dbReference>
<organism evidence="1 2">
    <name type="scientific">Coniophora puteana (strain RWD-64-598)</name>
    <name type="common">Brown rot fungus</name>
    <dbReference type="NCBI Taxonomy" id="741705"/>
    <lineage>
        <taxon>Eukaryota</taxon>
        <taxon>Fungi</taxon>
        <taxon>Dikarya</taxon>
        <taxon>Basidiomycota</taxon>
        <taxon>Agaricomycotina</taxon>
        <taxon>Agaricomycetes</taxon>
        <taxon>Agaricomycetidae</taxon>
        <taxon>Boletales</taxon>
        <taxon>Coniophorineae</taxon>
        <taxon>Coniophoraceae</taxon>
        <taxon>Coniophora</taxon>
    </lineage>
</organism>
<name>A0A5M3MPQ4_CONPW</name>
<dbReference type="EMBL" id="JH711579">
    <property type="protein sequence ID" value="EIW80684.1"/>
    <property type="molecule type" value="Genomic_DNA"/>
</dbReference>
<evidence type="ECO:0008006" key="3">
    <source>
        <dbReference type="Google" id="ProtNLM"/>
    </source>
</evidence>
<sequence>MLDRQPYHGRSRKLVLAFDVGTTFSGVCYCFLDPGEVPKIQGVTRYPAQEHVGGESKIPSILYYDKNRKVRALGAEALQEHVIEHAEDQGWTKVEWKMHLRPKDLASAHIKDDNIPPLPRGVSAIQVLSDFMAYLFRCAKTYIKESQANGASILASVAGSIDFVLSHPNGWEGAQQTQIRRAAVLAGLIPDSAKGQKRITLVTEGEASLHYCVSSVLAADACGGVIVVDAGGGTIDLSAYSMIPKTTPSKALSFEEIAPTECTSGRLQGSIFVTLCTALIGSLDLEKLKGSSFADPGIIDQMTDVFDKTTKHRFRGFGEPCYIKFGTMRDKDPQYNIRAGQLKLQGNDVAGLFDASLQAILMAIQQQRQTSSTNVSLVFLVGGFAANDYMFKQLQMSLAPTGISVSRPDGHVNKAVAEGAVSFYIDHLVSSRSARFTYGAEVSVDYDDDDREHRVRKHMAYLDPSKTRILAHGFNAILKKGTLVSETQEFRRSYSQTSSVRWDLREADASLKAYRGATADPRWTDKEKHAFSHLCTVRADTSAVSAAVHRERGRRYYTIEYDVVLLFGLTELQAHIRWVEKVRYLLSSA</sequence>
<dbReference type="InterPro" id="IPR043129">
    <property type="entry name" value="ATPase_NBD"/>
</dbReference>
<evidence type="ECO:0000313" key="2">
    <source>
        <dbReference type="Proteomes" id="UP000053558"/>
    </source>
</evidence>
<dbReference type="KEGG" id="cput:CONPUDRAFT_57308"/>
<dbReference type="OrthoDB" id="2963168at2759"/>
<dbReference type="PANTHER" id="PTHR14187">
    <property type="entry name" value="ALPHA KINASE/ELONGATION FACTOR 2 KINASE"/>
    <property type="match status" value="1"/>
</dbReference>
<dbReference type="OMA" id="NIAECFD"/>
<dbReference type="RefSeq" id="XP_007769031.1">
    <property type="nucleotide sequence ID" value="XM_007770841.1"/>
</dbReference>
<dbReference type="SUPFAM" id="SSF53067">
    <property type="entry name" value="Actin-like ATPase domain"/>
    <property type="match status" value="2"/>
</dbReference>